<dbReference type="Pfam" id="PF24764">
    <property type="entry name" value="rva_4"/>
    <property type="match status" value="1"/>
</dbReference>
<feature type="domain" description="Integrase core" evidence="1">
    <location>
        <begin position="217"/>
        <end position="347"/>
    </location>
</feature>
<proteinExistence type="predicted"/>
<keyword evidence="3" id="KW-1185">Reference proteome</keyword>
<reference evidence="2 3" key="1">
    <citation type="submission" date="2022-05" db="EMBL/GenBank/DDBJ databases">
        <authorList>
            <consortium name="Genoscope - CEA"/>
            <person name="William W."/>
        </authorList>
    </citation>
    <scope>NUCLEOTIDE SEQUENCE [LARGE SCALE GENOMIC DNA]</scope>
</reference>
<evidence type="ECO:0000259" key="1">
    <source>
        <dbReference type="Pfam" id="PF24764"/>
    </source>
</evidence>
<feature type="non-terminal residue" evidence="2">
    <location>
        <position position="411"/>
    </location>
</feature>
<accession>A0ABN8LVZ4</accession>
<dbReference type="PANTHER" id="PTHR46791:SF4">
    <property type="match status" value="1"/>
</dbReference>
<protein>
    <recommendedName>
        <fullName evidence="1">Integrase core domain-containing protein</fullName>
    </recommendedName>
</protein>
<organism evidence="2 3">
    <name type="scientific">Porites evermanni</name>
    <dbReference type="NCBI Taxonomy" id="104178"/>
    <lineage>
        <taxon>Eukaryota</taxon>
        <taxon>Metazoa</taxon>
        <taxon>Cnidaria</taxon>
        <taxon>Anthozoa</taxon>
        <taxon>Hexacorallia</taxon>
        <taxon>Scleractinia</taxon>
        <taxon>Fungiina</taxon>
        <taxon>Poritidae</taxon>
        <taxon>Porites</taxon>
    </lineage>
</organism>
<evidence type="ECO:0000313" key="2">
    <source>
        <dbReference type="EMBL" id="CAH3021461.1"/>
    </source>
</evidence>
<sequence>MADRMANQLSLDDVREFLISLSNTIDRTVTVYNASDLVGLEICERRLDEHTRVLVAISLSQSVAGDSSLGDLFGVLVDSLAVLLRHLSNILITSSSREREERSVTYCRSTGGRPAYNITKELIEQLRETGMNWRSIATCLGVSEQTLYRRRVQFGIDNSFTEIADDELDRQIQQTLNLTPYSGESYVRGSLKGRGINVQRSRIRESLKRIDGIGRAGVQAFGLPSRVRGDQGMENVDVARYMITNRGSDRGSFIAGRSVHNQRIERLWAEVNRVSSALYKDLFQFLENTGTLDSLDELHLLALQYVYLPRINASLEEFTRQWNHHGIRTAGHQSPLALWYSAMLTAPDESSIINWQTYGIDNDGPISDIETNNNVVVPESHLQLSEQQLQELERNVDPISDDGNNGIDHFV</sequence>
<name>A0ABN8LVZ4_9CNID</name>
<gene>
    <name evidence="2" type="ORF">PEVE_00011508</name>
</gene>
<dbReference type="InterPro" id="IPR058913">
    <property type="entry name" value="Integrase_dom_put"/>
</dbReference>
<dbReference type="Proteomes" id="UP001159427">
    <property type="component" value="Unassembled WGS sequence"/>
</dbReference>
<dbReference type="PANTHER" id="PTHR46791">
    <property type="entry name" value="EXPRESSED PROTEIN"/>
    <property type="match status" value="1"/>
</dbReference>
<evidence type="ECO:0000313" key="3">
    <source>
        <dbReference type="Proteomes" id="UP001159427"/>
    </source>
</evidence>
<comment type="caution">
    <text evidence="2">The sequence shown here is derived from an EMBL/GenBank/DDBJ whole genome shotgun (WGS) entry which is preliminary data.</text>
</comment>
<dbReference type="EMBL" id="CALNXI010000183">
    <property type="protein sequence ID" value="CAH3021461.1"/>
    <property type="molecule type" value="Genomic_DNA"/>
</dbReference>